<keyword evidence="4" id="KW-0378">Hydrolase</keyword>
<evidence type="ECO:0000259" key="2">
    <source>
        <dbReference type="Pfam" id="PF07748"/>
    </source>
</evidence>
<reference evidence="4 5" key="1">
    <citation type="submission" date="2020-09" db="EMBL/GenBank/DDBJ databases">
        <title>Novel species of Mucilaginibacter isolated from a glacier on the Tibetan Plateau.</title>
        <authorList>
            <person name="Liu Q."/>
            <person name="Xin Y.-H."/>
        </authorList>
    </citation>
    <scope>NUCLEOTIDE SEQUENCE [LARGE SCALE GENOMIC DNA]</scope>
    <source>
        <strain evidence="4 5">CGMCC 1.13878</strain>
    </source>
</reference>
<evidence type="ECO:0000259" key="3">
    <source>
        <dbReference type="Pfam" id="PF17677"/>
    </source>
</evidence>
<dbReference type="InterPro" id="IPR000602">
    <property type="entry name" value="Glyco_hydro_38_N"/>
</dbReference>
<dbReference type="GO" id="GO:0016787">
    <property type="term" value="F:hydrolase activity"/>
    <property type="evidence" value="ECO:0007669"/>
    <property type="project" value="UniProtKB-KW"/>
</dbReference>
<dbReference type="Pfam" id="PF01074">
    <property type="entry name" value="Glyco_hydro_38N"/>
    <property type="match status" value="1"/>
</dbReference>
<organism evidence="4 5">
    <name type="scientific">Mucilaginibacter rigui</name>
    <dbReference type="NCBI Taxonomy" id="534635"/>
    <lineage>
        <taxon>Bacteria</taxon>
        <taxon>Pseudomonadati</taxon>
        <taxon>Bacteroidota</taxon>
        <taxon>Sphingobacteriia</taxon>
        <taxon>Sphingobacteriales</taxon>
        <taxon>Sphingobacteriaceae</taxon>
        <taxon>Mucilaginibacter</taxon>
    </lineage>
</organism>
<dbReference type="InterPro" id="IPR028995">
    <property type="entry name" value="Glyco_hydro_57/38_cen_sf"/>
</dbReference>
<dbReference type="InterPro" id="IPR013780">
    <property type="entry name" value="Glyco_hydro_b"/>
</dbReference>
<feature type="domain" description="Glycosyl hydrolases family 38 C-terminal" evidence="3">
    <location>
        <begin position="759"/>
        <end position="830"/>
    </location>
</feature>
<feature type="domain" description="Glycoside hydrolase family 38 N-terminal" evidence="1">
    <location>
        <begin position="65"/>
        <end position="182"/>
    </location>
</feature>
<evidence type="ECO:0000313" key="4">
    <source>
        <dbReference type="EMBL" id="MBD1386801.1"/>
    </source>
</evidence>
<dbReference type="Gene3D" id="2.60.40.1180">
    <property type="entry name" value="Golgi alpha-mannosidase II"/>
    <property type="match status" value="1"/>
</dbReference>
<evidence type="ECO:0000259" key="1">
    <source>
        <dbReference type="Pfam" id="PF01074"/>
    </source>
</evidence>
<protein>
    <submittedName>
        <fullName evidence="4">Glycosyl hydrolase</fullName>
    </submittedName>
</protein>
<dbReference type="SUPFAM" id="SSF74650">
    <property type="entry name" value="Galactose mutarotase-like"/>
    <property type="match status" value="1"/>
</dbReference>
<dbReference type="InterPro" id="IPR011682">
    <property type="entry name" value="Glyco_hydro_38_C"/>
</dbReference>
<dbReference type="Gene3D" id="3.20.110.10">
    <property type="entry name" value="Glycoside hydrolase 38, N terminal domain"/>
    <property type="match status" value="1"/>
</dbReference>
<dbReference type="InterPro" id="IPR041147">
    <property type="entry name" value="GH38_C"/>
</dbReference>
<dbReference type="EMBL" id="JACWMW010000003">
    <property type="protein sequence ID" value="MBD1386801.1"/>
    <property type="molecule type" value="Genomic_DNA"/>
</dbReference>
<dbReference type="InterPro" id="IPR027291">
    <property type="entry name" value="Glyco_hydro_38_N_sf"/>
</dbReference>
<feature type="domain" description="Glycosyl hydrolase family 38 C-terminal" evidence="2">
    <location>
        <begin position="472"/>
        <end position="672"/>
    </location>
</feature>
<evidence type="ECO:0000313" key="5">
    <source>
        <dbReference type="Proteomes" id="UP000618754"/>
    </source>
</evidence>
<dbReference type="Pfam" id="PF17677">
    <property type="entry name" value="Glyco_hydro38C2"/>
    <property type="match status" value="1"/>
</dbReference>
<accession>A0ABR7X8D2</accession>
<comment type="caution">
    <text evidence="4">The sequence shown here is derived from an EMBL/GenBank/DDBJ whole genome shotgun (WGS) entry which is preliminary data.</text>
</comment>
<dbReference type="Proteomes" id="UP000618754">
    <property type="component" value="Unassembled WGS sequence"/>
</dbReference>
<dbReference type="PANTHER" id="PTHR46017:SF1">
    <property type="entry name" value="ALPHA-MANNOSIDASE 2C1"/>
    <property type="match status" value="1"/>
</dbReference>
<proteinExistence type="predicted"/>
<dbReference type="SUPFAM" id="SSF88713">
    <property type="entry name" value="Glycoside hydrolase/deacetylase"/>
    <property type="match status" value="1"/>
</dbReference>
<dbReference type="SUPFAM" id="SSF88688">
    <property type="entry name" value="Families 57/38 glycoside transferase middle domain"/>
    <property type="match status" value="1"/>
</dbReference>
<dbReference type="Gene3D" id="2.70.98.30">
    <property type="entry name" value="Golgi alpha-mannosidase II, domain 4"/>
    <property type="match status" value="1"/>
</dbReference>
<dbReference type="PANTHER" id="PTHR46017">
    <property type="entry name" value="ALPHA-MANNOSIDASE 2C1"/>
    <property type="match status" value="1"/>
</dbReference>
<dbReference type="InterPro" id="IPR011330">
    <property type="entry name" value="Glyco_hydro/deAcase_b/a-brl"/>
</dbReference>
<dbReference type="InterPro" id="IPR011013">
    <property type="entry name" value="Gal_mutarotase_sf_dom"/>
</dbReference>
<name>A0ABR7X8D2_9SPHI</name>
<dbReference type="Pfam" id="PF07748">
    <property type="entry name" value="Glyco_hydro_38C"/>
    <property type="match status" value="1"/>
</dbReference>
<sequence>MLCGVKAFSQQAYYIDGYHGGVWGHYPDWNTRFILDNLNKHPYWNINLEIEPETWDRTAKVDPTALKELQALIANQTASGRVEYVNPAYAQSYMYNIDGESIIRQFAYGIDKLRGYFPGITFNTYSTEEPCFTSALPQILKSFGFKYASLKNPNTCFGGYTRAFGGELVNWIGPDGTGITTSPRYEVEALSEKSTWQTIAWDNSPRYIKAAIKYGIPHPIGMTLQDAGWKGGPFIGNADTEQQKNKYTTWHNYFANITPKDKRQDWKVTQEDMLVSLVWGSQVTQKLAQRVRVAENKVLGAEKIAVITGVLSKNTNWPKAGFDSAWRTLLLSQHHDCWIVPYNGKQGDTWTDKVVDWTGNTNRISDSISNVSLQKLLSKKGAGQIVTVINTQANKRNETVSVTIPAGLQGKSLSVKDASGKAMTSQVVNDKLLFVASTPSFGYNTYSITETTASIEKGTHVTELADGNFKLESDLYSIIINPKKGGSITSLFAKKLNKEMVDQANKNGFNTLRGNFYNDGGFKASNDDAATVTILENGPIRASLQIKGKIVGTDLTQVITLNKGQQIIDFNLNINWKKDVGVGEDVVKSNYKWTNYKKPFYNDSNKLVTVFPLNLKTQKVYKNAPFDVTESKLKNTFYNSWDSIKTTVILNWVDVTDGEGKFGMAMFTDHTTSYTHGENFPLGLVTQYSGMGLWGRSYFTDGPTNIHYALMPHAGKWNEAGVWSASAQWNEPLIVQVGNSSATVKQQTLVNPQKGLILTSAENSNKDVLLRFFNAEGETDKKKIILNFKYTKAQVVELNGKVSGELKITKLLNGLTSVELPMPKFGIRTIRFSTI</sequence>
<keyword evidence="5" id="KW-1185">Reference proteome</keyword>
<gene>
    <name evidence="4" type="ORF">IDJ75_16070</name>
</gene>